<dbReference type="Proteomes" id="UP000828048">
    <property type="component" value="Chromosome 3"/>
</dbReference>
<name>A0ACB7YXA8_9ERIC</name>
<keyword evidence="2" id="KW-1185">Reference proteome</keyword>
<comment type="caution">
    <text evidence="1">The sequence shown here is derived from an EMBL/GenBank/DDBJ whole genome shotgun (WGS) entry which is preliminary data.</text>
</comment>
<reference evidence="1 2" key="1">
    <citation type="journal article" date="2021" name="Hortic Res">
        <title>High-quality reference genome and annotation aids understanding of berry development for evergreen blueberry (Vaccinium darrowii).</title>
        <authorList>
            <person name="Yu J."/>
            <person name="Hulse-Kemp A.M."/>
            <person name="Babiker E."/>
            <person name="Staton M."/>
        </authorList>
    </citation>
    <scope>NUCLEOTIDE SEQUENCE [LARGE SCALE GENOMIC DNA]</scope>
    <source>
        <strain evidence="2">cv. NJ 8807/NJ 8810</strain>
        <tissue evidence="1">Young leaf</tissue>
    </source>
</reference>
<proteinExistence type="predicted"/>
<evidence type="ECO:0000313" key="2">
    <source>
        <dbReference type="Proteomes" id="UP000828048"/>
    </source>
</evidence>
<gene>
    <name evidence="1" type="ORF">Vadar_014348</name>
</gene>
<protein>
    <submittedName>
        <fullName evidence="1">Uncharacterized protein</fullName>
    </submittedName>
</protein>
<dbReference type="EMBL" id="CM037153">
    <property type="protein sequence ID" value="KAH7857590.1"/>
    <property type="molecule type" value="Genomic_DNA"/>
</dbReference>
<sequence length="305" mass="34973">MSAFSSSSSNHYHDHPLPYIVPDTSYIPNTSQKLPSLLEQEIVINRSFKTPTCFSPFDYHPSNHLQEKISTPCMQVQTQEGNYSVYSINEHSSSMVAELNPVDQATQVVSQLDKKRKTMDCKVDREGKYKKRKKCDHDGILSKTGEEKKLKLGERKAKKKILNQEQAPTDYVLVRARRGEATDSHSLAERVRRERIGEKMRLLQSLVPGCEKITGKVLVLDEIIKYVQSLQNEVEFLVMKLASLCPLFDYFDSNTPGLENFCNLEFQLPPLSQTYSMELMTTTYTGMEPISTSLLHQQDQRFTFF</sequence>
<organism evidence="1 2">
    <name type="scientific">Vaccinium darrowii</name>
    <dbReference type="NCBI Taxonomy" id="229202"/>
    <lineage>
        <taxon>Eukaryota</taxon>
        <taxon>Viridiplantae</taxon>
        <taxon>Streptophyta</taxon>
        <taxon>Embryophyta</taxon>
        <taxon>Tracheophyta</taxon>
        <taxon>Spermatophyta</taxon>
        <taxon>Magnoliopsida</taxon>
        <taxon>eudicotyledons</taxon>
        <taxon>Gunneridae</taxon>
        <taxon>Pentapetalae</taxon>
        <taxon>asterids</taxon>
        <taxon>Ericales</taxon>
        <taxon>Ericaceae</taxon>
        <taxon>Vaccinioideae</taxon>
        <taxon>Vaccinieae</taxon>
        <taxon>Vaccinium</taxon>
    </lineage>
</organism>
<accession>A0ACB7YXA8</accession>
<evidence type="ECO:0000313" key="1">
    <source>
        <dbReference type="EMBL" id="KAH7857590.1"/>
    </source>
</evidence>